<proteinExistence type="predicted"/>
<sequence>MWKSRVAGTCRPNSDIDIYVQLNKKHGDLIKEHGSFWGDRKIFHLCGEDLKRLGFRVIDVVEEGSCKGDLITLDIGMGVLPYPPDPLKPAFEGKVWWMKLSDV</sequence>
<evidence type="ECO:0000313" key="1">
    <source>
        <dbReference type="EMBL" id="GAI03517.1"/>
    </source>
</evidence>
<name>X1K947_9ZZZZ</name>
<organism evidence="1">
    <name type="scientific">marine sediment metagenome</name>
    <dbReference type="NCBI Taxonomy" id="412755"/>
    <lineage>
        <taxon>unclassified sequences</taxon>
        <taxon>metagenomes</taxon>
        <taxon>ecological metagenomes</taxon>
    </lineage>
</organism>
<reference evidence="1" key="1">
    <citation type="journal article" date="2014" name="Front. Microbiol.">
        <title>High frequency of phylogenetically diverse reductive dehalogenase-homologous genes in deep subseafloor sedimentary metagenomes.</title>
        <authorList>
            <person name="Kawai M."/>
            <person name="Futagami T."/>
            <person name="Toyoda A."/>
            <person name="Takaki Y."/>
            <person name="Nishi S."/>
            <person name="Hori S."/>
            <person name="Arai W."/>
            <person name="Tsubouchi T."/>
            <person name="Morono Y."/>
            <person name="Uchiyama I."/>
            <person name="Ito T."/>
            <person name="Fujiyama A."/>
            <person name="Inagaki F."/>
            <person name="Takami H."/>
        </authorList>
    </citation>
    <scope>NUCLEOTIDE SEQUENCE</scope>
    <source>
        <strain evidence="1">Expedition CK06-06</strain>
    </source>
</reference>
<dbReference type="AlphaFoldDB" id="X1K947"/>
<dbReference type="EMBL" id="BARV01008402">
    <property type="protein sequence ID" value="GAI03517.1"/>
    <property type="molecule type" value="Genomic_DNA"/>
</dbReference>
<protein>
    <submittedName>
        <fullName evidence="1">Uncharacterized protein</fullName>
    </submittedName>
</protein>
<gene>
    <name evidence="1" type="ORF">S06H3_16898</name>
</gene>
<accession>X1K947</accession>
<comment type="caution">
    <text evidence="1">The sequence shown here is derived from an EMBL/GenBank/DDBJ whole genome shotgun (WGS) entry which is preliminary data.</text>
</comment>